<evidence type="ECO:0008006" key="4">
    <source>
        <dbReference type="Google" id="ProtNLM"/>
    </source>
</evidence>
<comment type="caution">
    <text evidence="2">The sequence shown here is derived from an EMBL/GenBank/DDBJ whole genome shotgun (WGS) entry which is preliminary data.</text>
</comment>
<dbReference type="PROSITE" id="PS51257">
    <property type="entry name" value="PROKAR_LIPOPROTEIN"/>
    <property type="match status" value="1"/>
</dbReference>
<name>A0A2M9CKV9_9MICO</name>
<accession>A0A2M9CKV9</accession>
<evidence type="ECO:0000256" key="1">
    <source>
        <dbReference type="SAM" id="SignalP"/>
    </source>
</evidence>
<keyword evidence="3" id="KW-1185">Reference proteome</keyword>
<proteinExistence type="predicted"/>
<dbReference type="Proteomes" id="UP000228758">
    <property type="component" value="Unassembled WGS sequence"/>
</dbReference>
<keyword evidence="1" id="KW-0732">Signal</keyword>
<reference evidence="2 3" key="1">
    <citation type="submission" date="2017-11" db="EMBL/GenBank/DDBJ databases">
        <title>Genomic Encyclopedia of Archaeal and Bacterial Type Strains, Phase II (KMG-II): From Individual Species to Whole Genera.</title>
        <authorList>
            <person name="Goeker M."/>
        </authorList>
    </citation>
    <scope>NUCLEOTIDE SEQUENCE [LARGE SCALE GENOMIC DNA]</scope>
    <source>
        <strain evidence="2 3">DSM 27393</strain>
    </source>
</reference>
<evidence type="ECO:0000313" key="2">
    <source>
        <dbReference type="EMBL" id="PJJ72545.1"/>
    </source>
</evidence>
<protein>
    <recommendedName>
        <fullName evidence="4">Lipoprotein</fullName>
    </recommendedName>
</protein>
<organism evidence="2 3">
    <name type="scientific">Diaminobutyricimonas aerilata</name>
    <dbReference type="NCBI Taxonomy" id="1162967"/>
    <lineage>
        <taxon>Bacteria</taxon>
        <taxon>Bacillati</taxon>
        <taxon>Actinomycetota</taxon>
        <taxon>Actinomycetes</taxon>
        <taxon>Micrococcales</taxon>
        <taxon>Microbacteriaceae</taxon>
        <taxon>Diaminobutyricimonas</taxon>
    </lineage>
</organism>
<feature type="signal peptide" evidence="1">
    <location>
        <begin position="1"/>
        <end position="21"/>
    </location>
</feature>
<evidence type="ECO:0000313" key="3">
    <source>
        <dbReference type="Proteomes" id="UP000228758"/>
    </source>
</evidence>
<dbReference type="RefSeq" id="WP_100364721.1">
    <property type="nucleotide sequence ID" value="NZ_PGFF01000001.1"/>
</dbReference>
<gene>
    <name evidence="2" type="ORF">CLV46_2117</name>
</gene>
<sequence length="204" mass="21955">MRARAGIAVALVALAALAGCAAQPEPGPLTREEKIAQLQEDVDTQWEDVSRAYPELGLGVAPRVAVVTEGEQLRERQACFTGLGIEVRVQLNGGMEFPEAPEGGTPFEVANVACWSAIVPESQLEWVWSDAQLQAVWLHHVRSAECLERFGLDVPEPVPFAQQQKRPEGVFFLYSASGLDVLSAPEQAAIAAACPGTPRWLPTG</sequence>
<dbReference type="OrthoDB" id="3726412at2"/>
<dbReference type="EMBL" id="PGFF01000001">
    <property type="protein sequence ID" value="PJJ72545.1"/>
    <property type="molecule type" value="Genomic_DNA"/>
</dbReference>
<dbReference type="AlphaFoldDB" id="A0A2M9CKV9"/>
<feature type="chain" id="PRO_5014689589" description="Lipoprotein" evidence="1">
    <location>
        <begin position="22"/>
        <end position="204"/>
    </location>
</feature>